<evidence type="ECO:0008006" key="4">
    <source>
        <dbReference type="Google" id="ProtNLM"/>
    </source>
</evidence>
<sequence>MRDTYQNGSVAGFGCRFECVARFSRRSQHGWRAGTGRGLLTLHHLLRTVHYRDAARFMGYGYHDLHVGGAVRHLGISILPSAGKAIFKELFKLIFRQRRKYFRAKAAGGDLRGFSFRLAFILQVLVVVLLTLAQGPIFYIWAWRSCLFLKQFIYYGVLAAITRMSLMGLVQDFVWYLIIKTWGWKDLCPYCTERIKHCDCFNDEVLVLAVEHVGPKWELIQILDGLLAKHTPTLSDVCGVDAKLGSREDSQL</sequence>
<reference evidence="2" key="1">
    <citation type="submission" date="2021-02" db="EMBL/GenBank/DDBJ databases">
        <authorList>
            <person name="Palmer J.M."/>
        </authorList>
    </citation>
    <scope>NUCLEOTIDE SEQUENCE</scope>
    <source>
        <strain evidence="2">SCRP734</strain>
    </source>
</reference>
<gene>
    <name evidence="2" type="ORF">PHYPSEUDO_010803</name>
</gene>
<organism evidence="2 3">
    <name type="scientific">Phytophthora pseudosyringae</name>
    <dbReference type="NCBI Taxonomy" id="221518"/>
    <lineage>
        <taxon>Eukaryota</taxon>
        <taxon>Sar</taxon>
        <taxon>Stramenopiles</taxon>
        <taxon>Oomycota</taxon>
        <taxon>Peronosporomycetes</taxon>
        <taxon>Peronosporales</taxon>
        <taxon>Peronosporaceae</taxon>
        <taxon>Phytophthora</taxon>
    </lineage>
</organism>
<keyword evidence="1" id="KW-0812">Transmembrane</keyword>
<dbReference type="EMBL" id="JAGDFM010000047">
    <property type="protein sequence ID" value="KAG7389245.1"/>
    <property type="molecule type" value="Genomic_DNA"/>
</dbReference>
<dbReference type="Proteomes" id="UP000694044">
    <property type="component" value="Unassembled WGS sequence"/>
</dbReference>
<keyword evidence="1" id="KW-1133">Transmembrane helix</keyword>
<keyword evidence="3" id="KW-1185">Reference proteome</keyword>
<feature type="transmembrane region" description="Helical" evidence="1">
    <location>
        <begin position="118"/>
        <end position="141"/>
    </location>
</feature>
<evidence type="ECO:0000313" key="3">
    <source>
        <dbReference type="Proteomes" id="UP000694044"/>
    </source>
</evidence>
<accession>A0A8T1W7B4</accession>
<dbReference type="AlphaFoldDB" id="A0A8T1W7B4"/>
<evidence type="ECO:0000256" key="1">
    <source>
        <dbReference type="SAM" id="Phobius"/>
    </source>
</evidence>
<name>A0A8T1W7B4_9STRA</name>
<evidence type="ECO:0000313" key="2">
    <source>
        <dbReference type="EMBL" id="KAG7389245.1"/>
    </source>
</evidence>
<keyword evidence="1" id="KW-0472">Membrane</keyword>
<comment type="caution">
    <text evidence="2">The sequence shown here is derived from an EMBL/GenBank/DDBJ whole genome shotgun (WGS) entry which is preliminary data.</text>
</comment>
<protein>
    <recommendedName>
        <fullName evidence="4">Transmembrane protein</fullName>
    </recommendedName>
</protein>
<proteinExistence type="predicted"/>
<feature type="transmembrane region" description="Helical" evidence="1">
    <location>
        <begin position="153"/>
        <end position="178"/>
    </location>
</feature>
<dbReference type="PROSITE" id="PS51257">
    <property type="entry name" value="PROKAR_LIPOPROTEIN"/>
    <property type="match status" value="1"/>
</dbReference>